<dbReference type="GeneID" id="17290806"/>
<sequence>MRRQEEEAMEVPKLTTPQAVADQRAKELDAMVDSDRHAALQRVKAKAAALARRPTAREQAKSPAETQHKVVKAKEAGGATGESGAKKLQAYLREEKALKEKIKRAEEAAAKRDKGEEGTEAAGRGRGGAEGTVVSTLAKTLYANKQTIAKDEKIAAMLRKQQDSLQQDMQRLKRKNDMLAQQKHSS</sequence>
<feature type="region of interest" description="Disordered" evidence="1">
    <location>
        <begin position="51"/>
        <end position="85"/>
    </location>
</feature>
<dbReference type="EMBL" id="JH993120">
    <property type="protein sequence ID" value="EKX34088.1"/>
    <property type="molecule type" value="Genomic_DNA"/>
</dbReference>
<protein>
    <submittedName>
        <fullName evidence="2 3">Uncharacterized protein</fullName>
    </submittedName>
</protein>
<reference evidence="3" key="3">
    <citation type="submission" date="2016-03" db="UniProtKB">
        <authorList>
            <consortium name="EnsemblProtists"/>
        </authorList>
    </citation>
    <scope>IDENTIFICATION</scope>
</reference>
<feature type="region of interest" description="Disordered" evidence="1">
    <location>
        <begin position="160"/>
        <end position="186"/>
    </location>
</feature>
<evidence type="ECO:0000256" key="1">
    <source>
        <dbReference type="SAM" id="MobiDB-lite"/>
    </source>
</evidence>
<evidence type="ECO:0000313" key="4">
    <source>
        <dbReference type="Proteomes" id="UP000011087"/>
    </source>
</evidence>
<reference evidence="4" key="2">
    <citation type="submission" date="2012-11" db="EMBL/GenBank/DDBJ databases">
        <authorList>
            <person name="Kuo A."/>
            <person name="Curtis B.A."/>
            <person name="Tanifuji G."/>
            <person name="Burki F."/>
            <person name="Gruber A."/>
            <person name="Irimia M."/>
            <person name="Maruyama S."/>
            <person name="Arias M.C."/>
            <person name="Ball S.G."/>
            <person name="Gile G.H."/>
            <person name="Hirakawa Y."/>
            <person name="Hopkins J.F."/>
            <person name="Rensing S.A."/>
            <person name="Schmutz J."/>
            <person name="Symeonidi A."/>
            <person name="Elias M."/>
            <person name="Eveleigh R.J."/>
            <person name="Herman E.K."/>
            <person name="Klute M.J."/>
            <person name="Nakayama T."/>
            <person name="Obornik M."/>
            <person name="Reyes-Prieto A."/>
            <person name="Armbrust E.V."/>
            <person name="Aves S.J."/>
            <person name="Beiko R.G."/>
            <person name="Coutinho P."/>
            <person name="Dacks J.B."/>
            <person name="Durnford D.G."/>
            <person name="Fast N.M."/>
            <person name="Green B.R."/>
            <person name="Grisdale C."/>
            <person name="Hempe F."/>
            <person name="Henrissat B."/>
            <person name="Hoppner M.P."/>
            <person name="Ishida K.-I."/>
            <person name="Kim E."/>
            <person name="Koreny L."/>
            <person name="Kroth P.G."/>
            <person name="Liu Y."/>
            <person name="Malik S.-B."/>
            <person name="Maier U.G."/>
            <person name="McRose D."/>
            <person name="Mock T."/>
            <person name="Neilson J.A."/>
            <person name="Onodera N.T."/>
            <person name="Poole A.M."/>
            <person name="Pritham E.J."/>
            <person name="Richards T.A."/>
            <person name="Rocap G."/>
            <person name="Roy S.W."/>
            <person name="Sarai C."/>
            <person name="Schaack S."/>
            <person name="Shirato S."/>
            <person name="Slamovits C.H."/>
            <person name="Spencer D.F."/>
            <person name="Suzuki S."/>
            <person name="Worden A.Z."/>
            <person name="Zauner S."/>
            <person name="Barry K."/>
            <person name="Bell C."/>
            <person name="Bharti A.K."/>
            <person name="Crow J.A."/>
            <person name="Grimwood J."/>
            <person name="Kramer R."/>
            <person name="Lindquist E."/>
            <person name="Lucas S."/>
            <person name="Salamov A."/>
            <person name="McFadden G.I."/>
            <person name="Lane C.E."/>
            <person name="Keeling P.J."/>
            <person name="Gray M.W."/>
            <person name="Grigoriev I.V."/>
            <person name="Archibald J.M."/>
        </authorList>
    </citation>
    <scope>NUCLEOTIDE SEQUENCE</scope>
    <source>
        <strain evidence="4">CCMP2712</strain>
    </source>
</reference>
<keyword evidence="4" id="KW-1185">Reference proteome</keyword>
<proteinExistence type="predicted"/>
<reference evidence="2 4" key="1">
    <citation type="journal article" date="2012" name="Nature">
        <title>Algal genomes reveal evolutionary mosaicism and the fate of nucleomorphs.</title>
        <authorList>
            <consortium name="DOE Joint Genome Institute"/>
            <person name="Curtis B.A."/>
            <person name="Tanifuji G."/>
            <person name="Burki F."/>
            <person name="Gruber A."/>
            <person name="Irimia M."/>
            <person name="Maruyama S."/>
            <person name="Arias M.C."/>
            <person name="Ball S.G."/>
            <person name="Gile G.H."/>
            <person name="Hirakawa Y."/>
            <person name="Hopkins J.F."/>
            <person name="Kuo A."/>
            <person name="Rensing S.A."/>
            <person name="Schmutz J."/>
            <person name="Symeonidi A."/>
            <person name="Elias M."/>
            <person name="Eveleigh R.J."/>
            <person name="Herman E.K."/>
            <person name="Klute M.J."/>
            <person name="Nakayama T."/>
            <person name="Obornik M."/>
            <person name="Reyes-Prieto A."/>
            <person name="Armbrust E.V."/>
            <person name="Aves S.J."/>
            <person name="Beiko R.G."/>
            <person name="Coutinho P."/>
            <person name="Dacks J.B."/>
            <person name="Durnford D.G."/>
            <person name="Fast N.M."/>
            <person name="Green B.R."/>
            <person name="Grisdale C.J."/>
            <person name="Hempel F."/>
            <person name="Henrissat B."/>
            <person name="Hoppner M.P."/>
            <person name="Ishida K."/>
            <person name="Kim E."/>
            <person name="Koreny L."/>
            <person name="Kroth P.G."/>
            <person name="Liu Y."/>
            <person name="Malik S.B."/>
            <person name="Maier U.G."/>
            <person name="McRose D."/>
            <person name="Mock T."/>
            <person name="Neilson J.A."/>
            <person name="Onodera N.T."/>
            <person name="Poole A.M."/>
            <person name="Pritham E.J."/>
            <person name="Richards T.A."/>
            <person name="Rocap G."/>
            <person name="Roy S.W."/>
            <person name="Sarai C."/>
            <person name="Schaack S."/>
            <person name="Shirato S."/>
            <person name="Slamovits C.H."/>
            <person name="Spencer D.F."/>
            <person name="Suzuki S."/>
            <person name="Worden A.Z."/>
            <person name="Zauner S."/>
            <person name="Barry K."/>
            <person name="Bell C."/>
            <person name="Bharti A.K."/>
            <person name="Crow J.A."/>
            <person name="Grimwood J."/>
            <person name="Kramer R."/>
            <person name="Lindquist E."/>
            <person name="Lucas S."/>
            <person name="Salamov A."/>
            <person name="McFadden G.I."/>
            <person name="Lane C.E."/>
            <person name="Keeling P.J."/>
            <person name="Gray M.W."/>
            <person name="Grigoriev I.V."/>
            <person name="Archibald J.M."/>
        </authorList>
    </citation>
    <scope>NUCLEOTIDE SEQUENCE</scope>
    <source>
        <strain evidence="2 4">CCMP2712</strain>
    </source>
</reference>
<name>L1ICX5_GUITC</name>
<dbReference type="RefSeq" id="XP_005821068.1">
    <property type="nucleotide sequence ID" value="XM_005821011.1"/>
</dbReference>
<gene>
    <name evidence="2" type="ORF">GUITHDRAFT_119759</name>
</gene>
<evidence type="ECO:0000313" key="3">
    <source>
        <dbReference type="EnsemblProtists" id="EKX34088"/>
    </source>
</evidence>
<dbReference type="PaxDb" id="55529-EKX34088"/>
<feature type="compositionally biased region" description="Basic and acidic residues" evidence="1">
    <location>
        <begin position="104"/>
        <end position="117"/>
    </location>
</feature>
<dbReference type="AlphaFoldDB" id="L1ICX5"/>
<dbReference type="KEGG" id="gtt:GUITHDRAFT_119759"/>
<organism evidence="2">
    <name type="scientific">Guillardia theta (strain CCMP2712)</name>
    <name type="common">Cryptophyte</name>
    <dbReference type="NCBI Taxonomy" id="905079"/>
    <lineage>
        <taxon>Eukaryota</taxon>
        <taxon>Cryptophyceae</taxon>
        <taxon>Pyrenomonadales</taxon>
        <taxon>Geminigeraceae</taxon>
        <taxon>Guillardia</taxon>
    </lineage>
</organism>
<dbReference type="Proteomes" id="UP000011087">
    <property type="component" value="Unassembled WGS sequence"/>
</dbReference>
<feature type="region of interest" description="Disordered" evidence="1">
    <location>
        <begin position="1"/>
        <end position="20"/>
    </location>
</feature>
<feature type="region of interest" description="Disordered" evidence="1">
    <location>
        <begin position="104"/>
        <end position="130"/>
    </location>
</feature>
<dbReference type="EnsemblProtists" id="EKX34088">
    <property type="protein sequence ID" value="EKX34088"/>
    <property type="gene ID" value="GUITHDRAFT_119759"/>
</dbReference>
<dbReference type="HOGENOM" id="CLU_1457101_0_0_1"/>
<evidence type="ECO:0000313" key="2">
    <source>
        <dbReference type="EMBL" id="EKX34088.1"/>
    </source>
</evidence>
<accession>L1ICX5</accession>
<feature type="compositionally biased region" description="Basic and acidic residues" evidence="1">
    <location>
        <begin position="55"/>
        <end position="75"/>
    </location>
</feature>